<reference evidence="1" key="1">
    <citation type="thesis" date="2021" institute="BYU ScholarsArchive" country="Provo, UT, USA">
        <title>Applications of and Algorithms for Genome Assembly and Genomic Analyses with an Emphasis on Marine Teleosts.</title>
        <authorList>
            <person name="Pickett B.D."/>
        </authorList>
    </citation>
    <scope>NUCLEOTIDE SEQUENCE</scope>
    <source>
        <strain evidence="1">HI-2016</strain>
    </source>
</reference>
<dbReference type="Proteomes" id="UP000824540">
    <property type="component" value="Unassembled WGS sequence"/>
</dbReference>
<evidence type="ECO:0000313" key="1">
    <source>
        <dbReference type="EMBL" id="KAG9346496.1"/>
    </source>
</evidence>
<name>A0A8T2P463_9TELE</name>
<comment type="caution">
    <text evidence="1">The sequence shown here is derived from an EMBL/GenBank/DDBJ whole genome shotgun (WGS) entry which is preliminary data.</text>
</comment>
<evidence type="ECO:0000313" key="2">
    <source>
        <dbReference type="Proteomes" id="UP000824540"/>
    </source>
</evidence>
<dbReference type="AlphaFoldDB" id="A0A8T2P463"/>
<accession>A0A8T2P463</accession>
<proteinExistence type="predicted"/>
<sequence>MKSSVFVQNFPINFRSKIDLDPTQALYLLVSERSTPLLLAPFGGGHKMRRQLSGELMALQLHLDQPWPNGPFMVPSKAPPLTAWLGMAASSWRTMVINLAMSLASMSSTDSSSLDFIDWNLVKSCPARISCMAAQ</sequence>
<keyword evidence="2" id="KW-1185">Reference proteome</keyword>
<dbReference type="EMBL" id="JAFBMS010000015">
    <property type="protein sequence ID" value="KAG9346496.1"/>
    <property type="molecule type" value="Genomic_DNA"/>
</dbReference>
<gene>
    <name evidence="1" type="ORF">JZ751_006807</name>
</gene>
<organism evidence="1 2">
    <name type="scientific">Albula glossodonta</name>
    <name type="common">roundjaw bonefish</name>
    <dbReference type="NCBI Taxonomy" id="121402"/>
    <lineage>
        <taxon>Eukaryota</taxon>
        <taxon>Metazoa</taxon>
        <taxon>Chordata</taxon>
        <taxon>Craniata</taxon>
        <taxon>Vertebrata</taxon>
        <taxon>Euteleostomi</taxon>
        <taxon>Actinopterygii</taxon>
        <taxon>Neopterygii</taxon>
        <taxon>Teleostei</taxon>
        <taxon>Albuliformes</taxon>
        <taxon>Albulidae</taxon>
        <taxon>Albula</taxon>
    </lineage>
</organism>
<protein>
    <submittedName>
        <fullName evidence="1">Uncharacterized protein</fullName>
    </submittedName>
</protein>